<feature type="domain" description="Carrier" evidence="1">
    <location>
        <begin position="4"/>
        <end position="78"/>
    </location>
</feature>
<dbReference type="EMBL" id="JBHSPA010000136">
    <property type="protein sequence ID" value="MFC5835929.1"/>
    <property type="molecule type" value="Genomic_DNA"/>
</dbReference>
<evidence type="ECO:0000313" key="3">
    <source>
        <dbReference type="Proteomes" id="UP001596058"/>
    </source>
</evidence>
<proteinExistence type="predicted"/>
<dbReference type="Gene3D" id="1.10.1200.10">
    <property type="entry name" value="ACP-like"/>
    <property type="match status" value="1"/>
</dbReference>
<sequence length="83" mass="9345">MSDEEILAVVREHCVRVLKVDPARVTREARLRIELDADSLDLAELHVSMEETCGPIPRETLARAQTVGDLLERVRELVGEPAR</sequence>
<accession>A0ABW1DCX1</accession>
<comment type="caution">
    <text evidence="2">The sequence shown here is derived from an EMBL/GenBank/DDBJ whole genome shotgun (WGS) entry which is preliminary data.</text>
</comment>
<dbReference type="Pfam" id="PF00550">
    <property type="entry name" value="PP-binding"/>
    <property type="match status" value="1"/>
</dbReference>
<dbReference type="InterPro" id="IPR009081">
    <property type="entry name" value="PP-bd_ACP"/>
</dbReference>
<dbReference type="InterPro" id="IPR036736">
    <property type="entry name" value="ACP-like_sf"/>
</dbReference>
<evidence type="ECO:0000313" key="2">
    <source>
        <dbReference type="EMBL" id="MFC5835929.1"/>
    </source>
</evidence>
<keyword evidence="3" id="KW-1185">Reference proteome</keyword>
<dbReference type="SUPFAM" id="SSF47336">
    <property type="entry name" value="ACP-like"/>
    <property type="match status" value="1"/>
</dbReference>
<name>A0ABW1DCX1_9ACTN</name>
<dbReference type="RefSeq" id="WP_379525336.1">
    <property type="nucleotide sequence ID" value="NZ_JBHSPA010000136.1"/>
</dbReference>
<gene>
    <name evidence="2" type="ORF">ACFPZ3_69975</name>
</gene>
<protein>
    <submittedName>
        <fullName evidence="2">Acyl carrier protein</fullName>
    </submittedName>
</protein>
<reference evidence="3" key="1">
    <citation type="journal article" date="2019" name="Int. J. Syst. Evol. Microbiol.">
        <title>The Global Catalogue of Microorganisms (GCM) 10K type strain sequencing project: providing services to taxonomists for standard genome sequencing and annotation.</title>
        <authorList>
            <consortium name="The Broad Institute Genomics Platform"/>
            <consortium name="The Broad Institute Genome Sequencing Center for Infectious Disease"/>
            <person name="Wu L."/>
            <person name="Ma J."/>
        </authorList>
    </citation>
    <scope>NUCLEOTIDE SEQUENCE [LARGE SCALE GENOMIC DNA]</scope>
    <source>
        <strain evidence="3">CCUG 53903</strain>
    </source>
</reference>
<dbReference type="PROSITE" id="PS50075">
    <property type="entry name" value="CARRIER"/>
    <property type="match status" value="1"/>
</dbReference>
<organism evidence="2 3">
    <name type="scientific">Nonomuraea insulae</name>
    <dbReference type="NCBI Taxonomy" id="1616787"/>
    <lineage>
        <taxon>Bacteria</taxon>
        <taxon>Bacillati</taxon>
        <taxon>Actinomycetota</taxon>
        <taxon>Actinomycetes</taxon>
        <taxon>Streptosporangiales</taxon>
        <taxon>Streptosporangiaceae</taxon>
        <taxon>Nonomuraea</taxon>
    </lineage>
</organism>
<dbReference type="Proteomes" id="UP001596058">
    <property type="component" value="Unassembled WGS sequence"/>
</dbReference>
<evidence type="ECO:0000259" key="1">
    <source>
        <dbReference type="PROSITE" id="PS50075"/>
    </source>
</evidence>